<proteinExistence type="predicted"/>
<protein>
    <submittedName>
        <fullName evidence="2">Uncharacterized protein</fullName>
    </submittedName>
</protein>
<organism evidence="2 3">
    <name type="scientific">Anditalea andensis</name>
    <dbReference type="NCBI Taxonomy" id="1048983"/>
    <lineage>
        <taxon>Bacteria</taxon>
        <taxon>Pseudomonadati</taxon>
        <taxon>Bacteroidota</taxon>
        <taxon>Cytophagia</taxon>
        <taxon>Cytophagales</taxon>
        <taxon>Cytophagaceae</taxon>
        <taxon>Anditalea</taxon>
    </lineage>
</organism>
<feature type="transmembrane region" description="Helical" evidence="1">
    <location>
        <begin position="24"/>
        <end position="47"/>
    </location>
</feature>
<comment type="caution">
    <text evidence="2">The sequence shown here is derived from an EMBL/GenBank/DDBJ whole genome shotgun (WGS) entry which is preliminary data.</text>
</comment>
<name>A0A074KZL0_9BACT</name>
<evidence type="ECO:0000313" key="3">
    <source>
        <dbReference type="Proteomes" id="UP000027821"/>
    </source>
</evidence>
<keyword evidence="3" id="KW-1185">Reference proteome</keyword>
<sequence length="157" mass="17607">MRTSNFSEHESDAVEQVIKERPPFLVMNGSFFVVLIIAVSMALLSLYRVDGITVHQGIIYRNPSTGATELKLNILEDQIAPIKAASKITVRCFSDNREIATLDSISVDYAEGNGSLALILSEDGHNYINRFIWEDETVAVKISFKTPEQAIYKQLKR</sequence>
<reference evidence="2 3" key="1">
    <citation type="submission" date="2014-04" db="EMBL/GenBank/DDBJ databases">
        <title>Characterization and application of a salt tolerant electro-active bacterium.</title>
        <authorList>
            <person name="Yang L."/>
            <person name="Wei S."/>
            <person name="Tay Q.X.M."/>
        </authorList>
    </citation>
    <scope>NUCLEOTIDE SEQUENCE [LARGE SCALE GENOMIC DNA]</scope>
    <source>
        <strain evidence="2 3">LY1</strain>
    </source>
</reference>
<keyword evidence="1" id="KW-1133">Transmembrane helix</keyword>
<dbReference type="AlphaFoldDB" id="A0A074KZL0"/>
<keyword evidence="1" id="KW-0472">Membrane</keyword>
<evidence type="ECO:0000313" key="2">
    <source>
        <dbReference type="EMBL" id="KEO73053.1"/>
    </source>
</evidence>
<accession>A0A074KZL0</accession>
<dbReference type="STRING" id="1048983.EL17_15695"/>
<dbReference type="RefSeq" id="WP_035076311.1">
    <property type="nucleotide sequence ID" value="NZ_JMIH01000023.1"/>
</dbReference>
<dbReference type="EMBL" id="JMIH01000023">
    <property type="protein sequence ID" value="KEO73053.1"/>
    <property type="molecule type" value="Genomic_DNA"/>
</dbReference>
<keyword evidence="1" id="KW-0812">Transmembrane</keyword>
<dbReference type="Proteomes" id="UP000027821">
    <property type="component" value="Unassembled WGS sequence"/>
</dbReference>
<evidence type="ECO:0000256" key="1">
    <source>
        <dbReference type="SAM" id="Phobius"/>
    </source>
</evidence>
<gene>
    <name evidence="2" type="ORF">EL17_15695</name>
</gene>